<keyword evidence="1" id="KW-0175">Coiled coil</keyword>
<organism evidence="4 5">
    <name type="scientific">Tanacetum coccineum</name>
    <dbReference type="NCBI Taxonomy" id="301880"/>
    <lineage>
        <taxon>Eukaryota</taxon>
        <taxon>Viridiplantae</taxon>
        <taxon>Streptophyta</taxon>
        <taxon>Embryophyta</taxon>
        <taxon>Tracheophyta</taxon>
        <taxon>Spermatophyta</taxon>
        <taxon>Magnoliopsida</taxon>
        <taxon>eudicotyledons</taxon>
        <taxon>Gunneridae</taxon>
        <taxon>Pentapetalae</taxon>
        <taxon>asterids</taxon>
        <taxon>campanulids</taxon>
        <taxon>Asterales</taxon>
        <taxon>Asteraceae</taxon>
        <taxon>Asteroideae</taxon>
        <taxon>Anthemideae</taxon>
        <taxon>Anthemidinae</taxon>
        <taxon>Tanacetum</taxon>
    </lineage>
</organism>
<dbReference type="PANTHER" id="PTHR31099">
    <property type="entry name" value="OS06G0165300 PROTEIN"/>
    <property type="match status" value="1"/>
</dbReference>
<evidence type="ECO:0000256" key="1">
    <source>
        <dbReference type="SAM" id="Coils"/>
    </source>
</evidence>
<evidence type="ECO:0000313" key="5">
    <source>
        <dbReference type="Proteomes" id="UP001151760"/>
    </source>
</evidence>
<dbReference type="PANTHER" id="PTHR31099:SF41">
    <property type="entry name" value="TRANSPOSASE (PUTATIVE), GYPSY TYPE-RELATED"/>
    <property type="match status" value="1"/>
</dbReference>
<comment type="caution">
    <text evidence="4">The sequence shown here is derived from an EMBL/GenBank/DDBJ whole genome shotgun (WGS) entry which is preliminary data.</text>
</comment>
<sequence length="848" mass="94037">MILAELRSSRSLRPCASYTSRGAKMLLDLNPLSFQRSAASYAFLVRCLVGTRIIATVHLSLFPPFDERELDYHCSVFNISAELRPELADQNAIIKDSPEGKIGMYTHFIEFANYWVPLSKFLLCVLEYYQINLSQLSVIGAAKVSHFEIMCRAFGRIPTVGTFRRFYVNSISNGWLSFSKREGATDPCCYSNKFDSLKNWNNHFFWIDASVCPLSTSWFSGTSVVKDPLPVDEAVDLPCVELLNENRTLIRKYPETFLCFVGLSRSFTETDVRPTLLHDNDEGRCLVYIYVQGEGWERTLAENEVPLITETENRVISPSLQTISLVDHTIQDELNVNSGKRKKRVVFVSGSPPAKKARAEGIVISYSRPSTASKSPTAPRRLIRQGEQAAASSRTRPPSGRFVVLSSGSADTDIPATPQVVLLASSSQAGASVHVAESADDGRPLSAPELEIGTLSATPSQDNPVTCRNLLDHITPPGYWALLRNQHDVGFLDSFNINSAQHVCMVSELCLRYEHEIMTREKYEKRFTDSDAMVQQRDAKVVELKAKLEKSESEAAEVEELRKRVSDLEATVAMKVGEAASLTAQNAGLLEKVSALELERDGLKGQVLSESKMREEFVSHQDAVEQRFVERAAELDARIADVRRDMDNELYPHMLTAIAGRRWVVRHSFRLSVHKCARSFECRSTLEVEGKYVTAVSKFKGVYFPLLDELESLKDSPLALIMSGLTLKDDQGNTDTTPEFARFQPSLDQVVVPIYSESGSVDREMLLFDAIPAIRQSAKRRGLCPPSGSAPGGTSSFVPPYDSSIGVADYQVSTLVLPGDGGPTNPSPVVQPHDDLFDTSVLDKSGDV</sequence>
<protein>
    <recommendedName>
        <fullName evidence="3">Transposase (putative) gypsy type domain-containing protein</fullName>
    </recommendedName>
</protein>
<dbReference type="Pfam" id="PF04195">
    <property type="entry name" value="Transposase_28"/>
    <property type="match status" value="1"/>
</dbReference>
<feature type="region of interest" description="Disordered" evidence="2">
    <location>
        <begin position="816"/>
        <end position="848"/>
    </location>
</feature>
<dbReference type="InterPro" id="IPR007321">
    <property type="entry name" value="Transposase_28"/>
</dbReference>
<evidence type="ECO:0000313" key="4">
    <source>
        <dbReference type="EMBL" id="GJT72756.1"/>
    </source>
</evidence>
<accession>A0ABQ5GB52</accession>
<gene>
    <name evidence="4" type="ORF">Tco_1032042</name>
</gene>
<dbReference type="Proteomes" id="UP001151760">
    <property type="component" value="Unassembled WGS sequence"/>
</dbReference>
<evidence type="ECO:0000259" key="3">
    <source>
        <dbReference type="Pfam" id="PF04195"/>
    </source>
</evidence>
<keyword evidence="5" id="KW-1185">Reference proteome</keyword>
<reference evidence="4" key="1">
    <citation type="journal article" date="2022" name="Int. J. Mol. Sci.">
        <title>Draft Genome of Tanacetum Coccineum: Genomic Comparison of Closely Related Tanacetum-Family Plants.</title>
        <authorList>
            <person name="Yamashiro T."/>
            <person name="Shiraishi A."/>
            <person name="Nakayama K."/>
            <person name="Satake H."/>
        </authorList>
    </citation>
    <scope>NUCLEOTIDE SEQUENCE</scope>
</reference>
<name>A0ABQ5GB52_9ASTR</name>
<reference evidence="4" key="2">
    <citation type="submission" date="2022-01" db="EMBL/GenBank/DDBJ databases">
        <authorList>
            <person name="Yamashiro T."/>
            <person name="Shiraishi A."/>
            <person name="Satake H."/>
            <person name="Nakayama K."/>
        </authorList>
    </citation>
    <scope>NUCLEOTIDE SEQUENCE</scope>
</reference>
<proteinExistence type="predicted"/>
<evidence type="ECO:0000256" key="2">
    <source>
        <dbReference type="SAM" id="MobiDB-lite"/>
    </source>
</evidence>
<feature type="domain" description="Transposase (putative) gypsy type" evidence="3">
    <location>
        <begin position="115"/>
        <end position="168"/>
    </location>
</feature>
<feature type="region of interest" description="Disordered" evidence="2">
    <location>
        <begin position="368"/>
        <end position="401"/>
    </location>
</feature>
<dbReference type="EMBL" id="BQNB010018288">
    <property type="protein sequence ID" value="GJT72756.1"/>
    <property type="molecule type" value="Genomic_DNA"/>
</dbReference>
<feature type="coiled-coil region" evidence="1">
    <location>
        <begin position="534"/>
        <end position="599"/>
    </location>
</feature>